<evidence type="ECO:0000259" key="6">
    <source>
        <dbReference type="Pfam" id="PF01555"/>
    </source>
</evidence>
<dbReference type="PRINTS" id="PR00508">
    <property type="entry name" value="S21N4MTFRASE"/>
</dbReference>
<dbReference type="Proteomes" id="UP001252688">
    <property type="component" value="Unassembled WGS sequence"/>
</dbReference>
<dbReference type="Pfam" id="PF01555">
    <property type="entry name" value="N6_N4_Mtase"/>
    <property type="match status" value="1"/>
</dbReference>
<organism evidence="7 8">
    <name type="scientific">Listeria cossartiae subsp. cayugensis</name>
    <dbReference type="NCBI Taxonomy" id="2713505"/>
    <lineage>
        <taxon>Bacteria</taxon>
        <taxon>Bacillati</taxon>
        <taxon>Bacillota</taxon>
        <taxon>Bacilli</taxon>
        <taxon>Bacillales</taxon>
        <taxon>Listeriaceae</taxon>
        <taxon>Listeria</taxon>
        <taxon>Listeria cossartiae</taxon>
    </lineage>
</organism>
<dbReference type="PANTHER" id="PTHR13370:SF3">
    <property type="entry name" value="TRNA (GUANINE(10)-N2)-METHYLTRANSFERASE HOMOLOG"/>
    <property type="match status" value="1"/>
</dbReference>
<evidence type="ECO:0000313" key="7">
    <source>
        <dbReference type="EMBL" id="MDT0112592.1"/>
    </source>
</evidence>
<evidence type="ECO:0000313" key="8">
    <source>
        <dbReference type="Proteomes" id="UP001252688"/>
    </source>
</evidence>
<dbReference type="InterPro" id="IPR002941">
    <property type="entry name" value="DNA_methylase_N4/N6"/>
</dbReference>
<protein>
    <recommendedName>
        <fullName evidence="5">Methyltransferase</fullName>
        <ecNumber evidence="5">2.1.1.-</ecNumber>
    </recommendedName>
</protein>
<name>A0ABU2IIU2_9LIST</name>
<evidence type="ECO:0000256" key="3">
    <source>
        <dbReference type="ARBA" id="ARBA00022679"/>
    </source>
</evidence>
<dbReference type="PANTHER" id="PTHR13370">
    <property type="entry name" value="RNA METHYLASE-RELATED"/>
    <property type="match status" value="1"/>
</dbReference>
<feature type="domain" description="DNA methylase N-4/N-6" evidence="6">
    <location>
        <begin position="26"/>
        <end position="300"/>
    </location>
</feature>
<dbReference type="SUPFAM" id="SSF53335">
    <property type="entry name" value="S-adenosyl-L-methionine-dependent methyltransferases"/>
    <property type="match status" value="1"/>
</dbReference>
<sequence>MNKIELNTIYNEDCLEGMKRIPDNSIDLILTDPPYGTIKSLRLPTWTDETTYWDNAVAPHVLLGFGEKLLRSKAPFIVFSQEPYTMKLRNSGTRLLSFSYPLIWKKQSFGNPLLVKKAPASYFEDLSVFRKQFDTNYQSEERSYARMVSKYIGKGRTQVTKDLGHRKLDHFLCFDTSQFAIPTKLAYEEFVNYYQIGGLDWCLTYEELQKIKSDARPTFNLQGQNHKSNILEYKKEINNTLHPTQKPVALIKDLIETYTNEGDTVLDPFMGSGTTAMACLETNRNFIGFELDESYYAQAIERIKGYVS</sequence>
<dbReference type="InterPro" id="IPR001091">
    <property type="entry name" value="RM_Methyltransferase"/>
</dbReference>
<keyword evidence="8" id="KW-1185">Reference proteome</keyword>
<evidence type="ECO:0000256" key="1">
    <source>
        <dbReference type="ARBA" id="ARBA00006594"/>
    </source>
</evidence>
<dbReference type="EC" id="2.1.1.-" evidence="5"/>
<evidence type="ECO:0000256" key="4">
    <source>
        <dbReference type="ARBA" id="ARBA00022747"/>
    </source>
</evidence>
<keyword evidence="3" id="KW-0808">Transferase</keyword>
<dbReference type="RefSeq" id="WP_311177981.1">
    <property type="nucleotide sequence ID" value="NZ_JASAZZ010000001.1"/>
</dbReference>
<keyword evidence="2" id="KW-0489">Methyltransferase</keyword>
<comment type="caution">
    <text evidence="7">The sequence shown here is derived from an EMBL/GenBank/DDBJ whole genome shotgun (WGS) entry which is preliminary data.</text>
</comment>
<keyword evidence="4" id="KW-0680">Restriction system</keyword>
<gene>
    <name evidence="7" type="ORF">QJV37_00450</name>
</gene>
<comment type="similarity">
    <text evidence="1 5">Belongs to the N(4)/N(6)-methyltransferase family.</text>
</comment>
<accession>A0ABU2IIU2</accession>
<reference evidence="7 8" key="1">
    <citation type="submission" date="2023-05" db="EMBL/GenBank/DDBJ databases">
        <title>A Combination of Whole Genome Sequencing and Metagenomics Reveals Diversity of Listeria spp. in Soil Collected from the Nantahala National Forest.</title>
        <authorList>
            <person name="Wang J."/>
            <person name="Schamp C.N."/>
            <person name="Hudson L.K."/>
            <person name="Chaggar H.K."/>
            <person name="Bryan D.W."/>
            <person name="Radosevich M."/>
            <person name="Denes T.G."/>
        </authorList>
    </citation>
    <scope>NUCLEOTIDE SEQUENCE [LARGE SCALE GENOMIC DNA]</scope>
    <source>
        <strain evidence="7 8">UTK S2-0002</strain>
    </source>
</reference>
<dbReference type="InterPro" id="IPR029063">
    <property type="entry name" value="SAM-dependent_MTases_sf"/>
</dbReference>
<dbReference type="PROSITE" id="PS00092">
    <property type="entry name" value="N6_MTASE"/>
    <property type="match status" value="1"/>
</dbReference>
<evidence type="ECO:0000256" key="5">
    <source>
        <dbReference type="RuleBase" id="RU362026"/>
    </source>
</evidence>
<dbReference type="Gene3D" id="3.40.50.150">
    <property type="entry name" value="Vaccinia Virus protein VP39"/>
    <property type="match status" value="1"/>
</dbReference>
<evidence type="ECO:0000256" key="2">
    <source>
        <dbReference type="ARBA" id="ARBA00022603"/>
    </source>
</evidence>
<dbReference type="InterPro" id="IPR002052">
    <property type="entry name" value="DNA_methylase_N6_adenine_CS"/>
</dbReference>
<proteinExistence type="inferred from homology"/>
<dbReference type="EMBL" id="JASBAM010000001">
    <property type="protein sequence ID" value="MDT0112592.1"/>
    <property type="molecule type" value="Genomic_DNA"/>
</dbReference>